<protein>
    <recommendedName>
        <fullName evidence="3">Heterokaryon incompatibility domain-containing protein</fullName>
    </recommendedName>
</protein>
<name>A0A6A6USW6_9PEZI</name>
<sequence length="342" mass="38483">MAGIKSPGSGTIESIDCLTISHPFQATDPRDKIYCLSCLSQYDGVGGIPVDYDCSTEDLYTRVAARILSESHSLDILYSNLGKRTLHLPSWVTDWSTWQVASQGTAFNFVYRACGSTICEFRVDSDRLEVARCQRTWLNEQLQLAQSTEPYVTGVDISEVLWRTLIGNISLDEEEAEEEEGQNFEALQSFSESSFSSQKQMAKTFVDAVRRRSRYRRFCVTHRGYFAGVPEQAEVGDWISSEFSSSPIVATTVYPSHRKALNESASRHPLAAAHVPPPGRSRHSRNGWSTCNYWVAGSIEIRKDVKTIAWIHRRELPSRVYKAARRLAAWSSSWAEQGCFGI</sequence>
<accession>A0A6A6USW6</accession>
<keyword evidence="2" id="KW-1185">Reference proteome</keyword>
<dbReference type="EMBL" id="MU004230">
    <property type="protein sequence ID" value="KAF2674054.1"/>
    <property type="molecule type" value="Genomic_DNA"/>
</dbReference>
<dbReference type="AlphaFoldDB" id="A0A6A6USW6"/>
<dbReference type="InterPro" id="IPR052895">
    <property type="entry name" value="HetReg/Transcr_Mod"/>
</dbReference>
<evidence type="ECO:0008006" key="3">
    <source>
        <dbReference type="Google" id="ProtNLM"/>
    </source>
</evidence>
<evidence type="ECO:0000313" key="1">
    <source>
        <dbReference type="EMBL" id="KAF2674054.1"/>
    </source>
</evidence>
<gene>
    <name evidence="1" type="ORF">BT63DRAFT_449043</name>
</gene>
<organism evidence="1 2">
    <name type="scientific">Microthyrium microscopicum</name>
    <dbReference type="NCBI Taxonomy" id="703497"/>
    <lineage>
        <taxon>Eukaryota</taxon>
        <taxon>Fungi</taxon>
        <taxon>Dikarya</taxon>
        <taxon>Ascomycota</taxon>
        <taxon>Pezizomycotina</taxon>
        <taxon>Dothideomycetes</taxon>
        <taxon>Dothideomycetes incertae sedis</taxon>
        <taxon>Microthyriales</taxon>
        <taxon>Microthyriaceae</taxon>
        <taxon>Microthyrium</taxon>
    </lineage>
</organism>
<dbReference type="Proteomes" id="UP000799302">
    <property type="component" value="Unassembled WGS sequence"/>
</dbReference>
<dbReference type="PANTHER" id="PTHR24148:SF73">
    <property type="entry name" value="HET DOMAIN PROTEIN (AFU_ORTHOLOGUE AFUA_8G01020)"/>
    <property type="match status" value="1"/>
</dbReference>
<evidence type="ECO:0000313" key="2">
    <source>
        <dbReference type="Proteomes" id="UP000799302"/>
    </source>
</evidence>
<dbReference type="OrthoDB" id="2157530at2759"/>
<dbReference type="PANTHER" id="PTHR24148">
    <property type="entry name" value="ANKYRIN REPEAT DOMAIN-CONTAINING PROTEIN 39 HOMOLOG-RELATED"/>
    <property type="match status" value="1"/>
</dbReference>
<proteinExistence type="predicted"/>
<reference evidence="1" key="1">
    <citation type="journal article" date="2020" name="Stud. Mycol.">
        <title>101 Dothideomycetes genomes: a test case for predicting lifestyles and emergence of pathogens.</title>
        <authorList>
            <person name="Haridas S."/>
            <person name="Albert R."/>
            <person name="Binder M."/>
            <person name="Bloem J."/>
            <person name="Labutti K."/>
            <person name="Salamov A."/>
            <person name="Andreopoulos B."/>
            <person name="Baker S."/>
            <person name="Barry K."/>
            <person name="Bills G."/>
            <person name="Bluhm B."/>
            <person name="Cannon C."/>
            <person name="Castanera R."/>
            <person name="Culley D."/>
            <person name="Daum C."/>
            <person name="Ezra D."/>
            <person name="Gonzalez J."/>
            <person name="Henrissat B."/>
            <person name="Kuo A."/>
            <person name="Liang C."/>
            <person name="Lipzen A."/>
            <person name="Lutzoni F."/>
            <person name="Magnuson J."/>
            <person name="Mondo S."/>
            <person name="Nolan M."/>
            <person name="Ohm R."/>
            <person name="Pangilinan J."/>
            <person name="Park H.-J."/>
            <person name="Ramirez L."/>
            <person name="Alfaro M."/>
            <person name="Sun H."/>
            <person name="Tritt A."/>
            <person name="Yoshinaga Y."/>
            <person name="Zwiers L.-H."/>
            <person name="Turgeon B."/>
            <person name="Goodwin S."/>
            <person name="Spatafora J."/>
            <person name="Crous P."/>
            <person name="Grigoriev I."/>
        </authorList>
    </citation>
    <scope>NUCLEOTIDE SEQUENCE</scope>
    <source>
        <strain evidence="1">CBS 115976</strain>
    </source>
</reference>